<dbReference type="AlphaFoldDB" id="A0A1X0SBA1"/>
<dbReference type="CDD" id="cd07087">
    <property type="entry name" value="ALDH_F3-13-14_CALDH-like"/>
    <property type="match status" value="1"/>
</dbReference>
<gene>
    <name evidence="10" type="ORF">BCV71DRAFT_253553</name>
</gene>
<dbReference type="PANTHER" id="PTHR43570">
    <property type="entry name" value="ALDEHYDE DEHYDROGENASE"/>
    <property type="match status" value="1"/>
</dbReference>
<protein>
    <recommendedName>
        <fullName evidence="4">Aldehyde dehydrogenase</fullName>
    </recommendedName>
</protein>
<name>A0A1X0SBA1_RHIZD</name>
<keyword evidence="8" id="KW-1133">Transmembrane helix</keyword>
<dbReference type="VEuPathDB" id="FungiDB:BCV72DRAFT_249606"/>
<reference evidence="10 11" key="1">
    <citation type="journal article" date="2016" name="Proc. Natl. Acad. Sci. U.S.A.">
        <title>Lipid metabolic changes in an early divergent fungus govern the establishment of a mutualistic symbiosis with endobacteria.</title>
        <authorList>
            <person name="Lastovetsky O.A."/>
            <person name="Gaspar M.L."/>
            <person name="Mondo S.J."/>
            <person name="LaButti K.M."/>
            <person name="Sandor L."/>
            <person name="Grigoriev I.V."/>
            <person name="Henry S.A."/>
            <person name="Pawlowska T.E."/>
        </authorList>
    </citation>
    <scope>NUCLEOTIDE SEQUENCE [LARGE SCALE GENOMIC DNA]</scope>
    <source>
        <strain evidence="10 11">ATCC 11559</strain>
    </source>
</reference>
<dbReference type="PANTHER" id="PTHR43570:SF16">
    <property type="entry name" value="ALDEHYDE DEHYDROGENASE TYPE III, ISOFORM Q"/>
    <property type="match status" value="1"/>
</dbReference>
<dbReference type="Gene3D" id="3.40.605.10">
    <property type="entry name" value="Aldehyde Dehydrogenase, Chain A, domain 1"/>
    <property type="match status" value="1"/>
</dbReference>
<dbReference type="InterPro" id="IPR015590">
    <property type="entry name" value="Aldehyde_DH_dom"/>
</dbReference>
<evidence type="ECO:0000256" key="7">
    <source>
        <dbReference type="RuleBase" id="RU003345"/>
    </source>
</evidence>
<dbReference type="Gene3D" id="3.40.309.10">
    <property type="entry name" value="Aldehyde Dehydrogenase, Chain A, domain 2"/>
    <property type="match status" value="1"/>
</dbReference>
<evidence type="ECO:0000313" key="10">
    <source>
        <dbReference type="EMBL" id="ORE21479.1"/>
    </source>
</evidence>
<dbReference type="PROSITE" id="PS00687">
    <property type="entry name" value="ALDEHYDE_DEHYDR_GLU"/>
    <property type="match status" value="1"/>
</dbReference>
<dbReference type="InterPro" id="IPR016163">
    <property type="entry name" value="Ald_DH_C"/>
</dbReference>
<feature type="domain" description="Aldehyde dehydrogenase" evidence="9">
    <location>
        <begin position="26"/>
        <end position="438"/>
    </location>
</feature>
<evidence type="ECO:0000256" key="8">
    <source>
        <dbReference type="SAM" id="Phobius"/>
    </source>
</evidence>
<dbReference type="InterPro" id="IPR016162">
    <property type="entry name" value="Ald_DH_N"/>
</dbReference>
<feature type="transmembrane region" description="Helical" evidence="8">
    <location>
        <begin position="477"/>
        <end position="502"/>
    </location>
</feature>
<evidence type="ECO:0000313" key="11">
    <source>
        <dbReference type="Proteomes" id="UP000242381"/>
    </source>
</evidence>
<sequence length="507" mass="57295">MSKILNYSSFDTIQDSVDHVRQIFFTGKSREMRFRKMQLERLYSLVKENEERFYKALKQDLNKPRLEAFTGDIAPVLDECLYFLENLDTLVKDKTMKPRSLINKSEKVITRRDPLGVVLIIGCWNYPVQLSLVPLAGAIAAGNCAILKPSEVAPHTAALITELFPKYLDSSCYRIVNGGVEESTELLKNPFDHIFYTGNSTVGKIVMEAASKHLTPVTLELGGKSPAIVLEDASIQLTANRIAFGKFYNAGQICIGVDYVLIHKSRLNDFTEAFKKTVHEWYGPNPKESNNYARIVADRHVDRLQAILDNRKSGQVVLGGQIDKKDRYVAPTLITNVRFDDPSLMSEEIFGPILPVLTFNTLEEAIALVNRKDPPLALYVFTQKKKLAEQVLRNTRSGGVCINDCLVHQAEYSLPFGGVGTSGMGNYHGEKSFNTFTHERGMILKKQNKERAVSMRYPPYTDRKLKIISFVLVKHPWLVWLTAYRTPLKLITFILVLLSVVAKMKRA</sequence>
<dbReference type="InterPro" id="IPR029510">
    <property type="entry name" value="Ald_DH_CS_GLU"/>
</dbReference>
<dbReference type="GO" id="GO:0006081">
    <property type="term" value="P:aldehyde metabolic process"/>
    <property type="evidence" value="ECO:0007669"/>
    <property type="project" value="InterPro"/>
</dbReference>
<dbReference type="EMBL" id="KV921278">
    <property type="protein sequence ID" value="ORE21479.1"/>
    <property type="molecule type" value="Genomic_DNA"/>
</dbReference>
<evidence type="ECO:0000256" key="4">
    <source>
        <dbReference type="PIRNR" id="PIRNR036492"/>
    </source>
</evidence>
<dbReference type="FunFam" id="3.40.309.10:FF:000003">
    <property type="entry name" value="Aldehyde dehydrogenase"/>
    <property type="match status" value="1"/>
</dbReference>
<keyword evidence="8" id="KW-0472">Membrane</keyword>
<comment type="similarity">
    <text evidence="1 4 7">Belongs to the aldehyde dehydrogenase family.</text>
</comment>
<dbReference type="Proteomes" id="UP000242381">
    <property type="component" value="Unassembled WGS sequence"/>
</dbReference>
<feature type="active site" evidence="5 6">
    <location>
        <position position="220"/>
    </location>
</feature>
<dbReference type="PROSITE" id="PS00070">
    <property type="entry name" value="ALDEHYDE_DEHYDR_CYS"/>
    <property type="match status" value="1"/>
</dbReference>
<dbReference type="FunFam" id="3.40.605.10:FF:000004">
    <property type="entry name" value="Aldehyde dehydrogenase"/>
    <property type="match status" value="1"/>
</dbReference>
<keyword evidence="8" id="KW-0812">Transmembrane</keyword>
<proteinExistence type="inferred from homology"/>
<evidence type="ECO:0000256" key="2">
    <source>
        <dbReference type="ARBA" id="ARBA00023002"/>
    </source>
</evidence>
<dbReference type="SUPFAM" id="SSF53720">
    <property type="entry name" value="ALDH-like"/>
    <property type="match status" value="1"/>
</dbReference>
<evidence type="ECO:0000256" key="6">
    <source>
        <dbReference type="PROSITE-ProRule" id="PRU10007"/>
    </source>
</evidence>
<dbReference type="Pfam" id="PF00171">
    <property type="entry name" value="Aldedh"/>
    <property type="match status" value="1"/>
</dbReference>
<keyword evidence="3" id="KW-0520">NAD</keyword>
<dbReference type="GO" id="GO:0004029">
    <property type="term" value="F:aldehyde dehydrogenase (NAD+) activity"/>
    <property type="evidence" value="ECO:0007669"/>
    <property type="project" value="TreeGrafter"/>
</dbReference>
<evidence type="ECO:0000256" key="1">
    <source>
        <dbReference type="ARBA" id="ARBA00009986"/>
    </source>
</evidence>
<keyword evidence="2 4" id="KW-0560">Oxidoreductase</keyword>
<dbReference type="InterPro" id="IPR012394">
    <property type="entry name" value="Aldehyde_DH_NAD(P)"/>
</dbReference>
<organism evidence="10 11">
    <name type="scientific">Rhizopus microsporus</name>
    <dbReference type="NCBI Taxonomy" id="58291"/>
    <lineage>
        <taxon>Eukaryota</taxon>
        <taxon>Fungi</taxon>
        <taxon>Fungi incertae sedis</taxon>
        <taxon>Mucoromycota</taxon>
        <taxon>Mucoromycotina</taxon>
        <taxon>Mucoromycetes</taxon>
        <taxon>Mucorales</taxon>
        <taxon>Mucorineae</taxon>
        <taxon>Rhizopodaceae</taxon>
        <taxon>Rhizopus</taxon>
    </lineage>
</organism>
<evidence type="ECO:0000256" key="5">
    <source>
        <dbReference type="PIRSR" id="PIRSR036492-1"/>
    </source>
</evidence>
<dbReference type="OMA" id="KMFGDNP"/>
<accession>A0A1X0SBA1</accession>
<evidence type="ECO:0000256" key="3">
    <source>
        <dbReference type="ARBA" id="ARBA00023027"/>
    </source>
</evidence>
<dbReference type="InterPro" id="IPR016160">
    <property type="entry name" value="Ald_DH_CS_CYS"/>
</dbReference>
<dbReference type="InterPro" id="IPR016161">
    <property type="entry name" value="Ald_DH/histidinol_DH"/>
</dbReference>
<dbReference type="GO" id="GO:0005737">
    <property type="term" value="C:cytoplasm"/>
    <property type="evidence" value="ECO:0007669"/>
    <property type="project" value="TreeGrafter"/>
</dbReference>
<feature type="active site" evidence="5">
    <location>
        <position position="254"/>
    </location>
</feature>
<evidence type="ECO:0000259" key="9">
    <source>
        <dbReference type="Pfam" id="PF00171"/>
    </source>
</evidence>
<dbReference type="PIRSF" id="PIRSF036492">
    <property type="entry name" value="ALDH"/>
    <property type="match status" value="1"/>
</dbReference>